<dbReference type="InterPro" id="IPR003737">
    <property type="entry name" value="GlcNAc_PI_deacetylase-related"/>
</dbReference>
<dbReference type="RefSeq" id="WP_209465499.1">
    <property type="nucleotide sequence ID" value="NZ_JAGGLG010000004.1"/>
</dbReference>
<accession>A0ABS4JP82</accession>
<dbReference type="EMBL" id="JAGGLG010000004">
    <property type="protein sequence ID" value="MBP2017352.1"/>
    <property type="molecule type" value="Genomic_DNA"/>
</dbReference>
<dbReference type="SUPFAM" id="SSF102588">
    <property type="entry name" value="LmbE-like"/>
    <property type="match status" value="1"/>
</dbReference>
<evidence type="ECO:0000313" key="1">
    <source>
        <dbReference type="EMBL" id="MBP2017352.1"/>
    </source>
</evidence>
<gene>
    <name evidence="1" type="ORF">J2Z79_000735</name>
</gene>
<proteinExistence type="predicted"/>
<organism evidence="1 2">
    <name type="scientific">Symbiobacterium terraclitae</name>
    <dbReference type="NCBI Taxonomy" id="557451"/>
    <lineage>
        <taxon>Bacteria</taxon>
        <taxon>Bacillati</taxon>
        <taxon>Bacillota</taxon>
        <taxon>Clostridia</taxon>
        <taxon>Eubacteriales</taxon>
        <taxon>Symbiobacteriaceae</taxon>
        <taxon>Symbiobacterium</taxon>
    </lineage>
</organism>
<sequence>MPRKVQARPDLTLAVKRRLFSCLYRAGSSRWAERLAARLMAPDHPGLALAQGELLVTTPRRVLALTAHPDDLEFFCGGTLRRMALAGSRITAVVFSDGEKRGNWEDLAGERQAEQWLAARIQGYETVQFLGLPDFGLAEDPRLERALARAWDRAAPEVVFAFDPKELVPGMANRDHKALGRTVLDVARSRVSGGAQVYFYGTRSPDVLVDITAVMADKLRAVKAHRSQMVYLDEAETDGAVRLMGRIMAGRSGATYAEGLFRLM</sequence>
<keyword evidence="2" id="KW-1185">Reference proteome</keyword>
<dbReference type="Pfam" id="PF02585">
    <property type="entry name" value="PIG-L"/>
    <property type="match status" value="1"/>
</dbReference>
<dbReference type="InterPro" id="IPR024078">
    <property type="entry name" value="LmbE-like_dom_sf"/>
</dbReference>
<dbReference type="Proteomes" id="UP001519289">
    <property type="component" value="Unassembled WGS sequence"/>
</dbReference>
<dbReference type="PANTHER" id="PTHR12993">
    <property type="entry name" value="N-ACETYLGLUCOSAMINYL-PHOSPHATIDYLINOSITOL DE-N-ACETYLASE-RELATED"/>
    <property type="match status" value="1"/>
</dbReference>
<protein>
    <submittedName>
        <fullName evidence="1">LmbE family N-acetylglucosaminyl deacetylase</fullName>
    </submittedName>
</protein>
<name>A0ABS4JP82_9FIRM</name>
<evidence type="ECO:0000313" key="2">
    <source>
        <dbReference type="Proteomes" id="UP001519289"/>
    </source>
</evidence>
<dbReference type="PANTHER" id="PTHR12993:SF30">
    <property type="entry name" value="N-ACETYL-ALPHA-D-GLUCOSAMINYL L-MALATE DEACETYLASE 1"/>
    <property type="match status" value="1"/>
</dbReference>
<comment type="caution">
    <text evidence="1">The sequence shown here is derived from an EMBL/GenBank/DDBJ whole genome shotgun (WGS) entry which is preliminary data.</text>
</comment>
<reference evidence="1 2" key="1">
    <citation type="submission" date="2021-03" db="EMBL/GenBank/DDBJ databases">
        <title>Genomic Encyclopedia of Type Strains, Phase IV (KMG-IV): sequencing the most valuable type-strain genomes for metagenomic binning, comparative biology and taxonomic classification.</title>
        <authorList>
            <person name="Goeker M."/>
        </authorList>
    </citation>
    <scope>NUCLEOTIDE SEQUENCE [LARGE SCALE GENOMIC DNA]</scope>
    <source>
        <strain evidence="1 2">DSM 27138</strain>
    </source>
</reference>
<dbReference type="Gene3D" id="3.40.50.10320">
    <property type="entry name" value="LmbE-like"/>
    <property type="match status" value="1"/>
</dbReference>